<keyword evidence="6" id="KW-1185">Reference proteome</keyword>
<dbReference type="GO" id="GO:0006099">
    <property type="term" value="P:tricarboxylic acid cycle"/>
    <property type="evidence" value="ECO:0007669"/>
    <property type="project" value="InterPro"/>
</dbReference>
<feature type="domain" description="Fumarate lyase N-terminal" evidence="2">
    <location>
        <begin position="14"/>
        <end position="339"/>
    </location>
</feature>
<evidence type="ECO:0000256" key="1">
    <source>
        <dbReference type="ARBA" id="ARBA00023239"/>
    </source>
</evidence>
<dbReference type="Proteomes" id="UP000243591">
    <property type="component" value="Chromosome"/>
</dbReference>
<dbReference type="InterPro" id="IPR018951">
    <property type="entry name" value="Fumarase_C_C"/>
</dbReference>
<dbReference type="KEGG" id="bths:CNY62_00755"/>
<evidence type="ECO:0000313" key="4">
    <source>
        <dbReference type="EMBL" id="ATF25023.1"/>
    </source>
</evidence>
<dbReference type="PRINTS" id="PR00149">
    <property type="entry name" value="FUMRATELYASE"/>
</dbReference>
<organism evidence="4 6">
    <name type="scientific">Brochothrix thermosphacta</name>
    <name type="common">Microbacterium thermosphactum</name>
    <dbReference type="NCBI Taxonomy" id="2756"/>
    <lineage>
        <taxon>Bacteria</taxon>
        <taxon>Bacillati</taxon>
        <taxon>Bacillota</taxon>
        <taxon>Bacilli</taxon>
        <taxon>Bacillales</taxon>
        <taxon>Listeriaceae</taxon>
        <taxon>Brochothrix</taxon>
    </lineage>
</organism>
<dbReference type="PROSITE" id="PS00163">
    <property type="entry name" value="FUMARATE_LYASES"/>
    <property type="match status" value="1"/>
</dbReference>
<dbReference type="EMBL" id="CP023483">
    <property type="protein sequence ID" value="ATF25023.1"/>
    <property type="molecule type" value="Genomic_DNA"/>
</dbReference>
<dbReference type="InterPro" id="IPR000362">
    <property type="entry name" value="Fumarate_lyase_fam"/>
</dbReference>
<dbReference type="GO" id="GO:0005829">
    <property type="term" value="C:cytosol"/>
    <property type="evidence" value="ECO:0007669"/>
    <property type="project" value="TreeGrafter"/>
</dbReference>
<dbReference type="Pfam" id="PF00206">
    <property type="entry name" value="Lyase_1"/>
    <property type="match status" value="1"/>
</dbReference>
<reference evidence="4 6" key="1">
    <citation type="submission" date="2017-09" db="EMBL/GenBank/DDBJ databases">
        <title>Complete Genome Sequences of Two Strains of the Meat Spoilage Bacterium Brochothrix thermosphacta Isolated from Ground Chicken.</title>
        <authorList>
            <person name="Paoli G.C."/>
            <person name="Wijey C."/>
            <person name="Chen C.-Y."/>
            <person name="Nguyen L."/>
            <person name="Yan X."/>
            <person name="Irwin P.L."/>
        </authorList>
    </citation>
    <scope>NUCLEOTIDE SEQUENCE [LARGE SCALE GENOMIC DNA]</scope>
    <source>
        <strain evidence="4 6">BI</strain>
    </source>
</reference>
<dbReference type="OrthoDB" id="9802809at2"/>
<dbReference type="EMBL" id="OUNC01000012">
    <property type="protein sequence ID" value="SPP28303.1"/>
    <property type="molecule type" value="Genomic_DNA"/>
</dbReference>
<sequence length="450" mass="48414">MFRQESDSVGVLNIPETAYYGVNAARAKNNFNITGELLETDFIISLAEIKKAAALANAELGMIEVNVAGAIVDAANEVIAGAFHDHFIVDPLQGGAGTSSHMNMNEVLANRAIELLGGVKGDYSIVHPIDDVNKGQSTNDVYPTAGKLTFLKKMRGLEVALERLIEVFSQKADQFKTIKKIGRTQLSDAVPLTLGDEFHAYYSVMKRNLKRLKQVKIELCTLNMGGTAIGTGITTHPQFSAKLLPILCALSGESLTIAEDLIDGTQNIEGYVALSDTLKVAAVSLSKIANDIRLLSSGPRAGIGELIIPVKQNGSSIMPGKINPVIPEIVNQCAFVVIGNNVTITMAAEGGQLELNAFEPVIFYKLLESFNLLEKSITTFVDNCLMDIVANEARCKELLEQSMYLSTSLSETVGYAEAASITKRALSSGKTIREVALEEGVSEQLMNTLV</sequence>
<dbReference type="FunFam" id="1.10.275.10:FF:000001">
    <property type="entry name" value="Fumarate hydratase, mitochondrial"/>
    <property type="match status" value="1"/>
</dbReference>
<keyword evidence="1 4" id="KW-0456">Lyase</keyword>
<dbReference type="InterPro" id="IPR024083">
    <property type="entry name" value="Fumarase/histidase_N"/>
</dbReference>
<name>A0A1D2L6B0_BROTH</name>
<dbReference type="RefSeq" id="WP_036027659.1">
    <property type="nucleotide sequence ID" value="NZ_CBCPKC010000001.1"/>
</dbReference>
<evidence type="ECO:0000313" key="6">
    <source>
        <dbReference type="Proteomes" id="UP000243591"/>
    </source>
</evidence>
<dbReference type="InterPro" id="IPR051546">
    <property type="entry name" value="Aspartate_Ammonia-Lyase"/>
</dbReference>
<dbReference type="PANTHER" id="PTHR42696:SF2">
    <property type="entry name" value="ASPARTATE AMMONIA-LYASE"/>
    <property type="match status" value="1"/>
</dbReference>
<dbReference type="InterPro" id="IPR008948">
    <property type="entry name" value="L-Aspartase-like"/>
</dbReference>
<reference evidence="5" key="2">
    <citation type="submission" date="2018-04" db="EMBL/GenBank/DDBJ databases">
        <authorList>
            <person name="Go L.Y."/>
            <person name="Mitchell J.A."/>
        </authorList>
    </citation>
    <scope>NUCLEOTIDE SEQUENCE</scope>
    <source>
        <strain evidence="5">BSAS1 3</strain>
    </source>
</reference>
<dbReference type="Pfam" id="PF10415">
    <property type="entry name" value="FumaraseC_C"/>
    <property type="match status" value="1"/>
</dbReference>
<dbReference type="Gene3D" id="1.10.275.10">
    <property type="entry name" value="Fumarase/aspartase (N-terminal domain)"/>
    <property type="match status" value="1"/>
</dbReference>
<dbReference type="STRING" id="2756.BFR44_02595"/>
<dbReference type="InterPro" id="IPR022761">
    <property type="entry name" value="Fumarate_lyase_N"/>
</dbReference>
<dbReference type="Gene3D" id="1.20.200.10">
    <property type="entry name" value="Fumarase/aspartase (Central domain)"/>
    <property type="match status" value="1"/>
</dbReference>
<evidence type="ECO:0000313" key="7">
    <source>
        <dbReference type="Proteomes" id="UP000270190"/>
    </source>
</evidence>
<dbReference type="GO" id="GO:0006531">
    <property type="term" value="P:aspartate metabolic process"/>
    <property type="evidence" value="ECO:0007669"/>
    <property type="project" value="TreeGrafter"/>
</dbReference>
<dbReference type="EC" id="4.3.1.1" evidence="4 5"/>
<evidence type="ECO:0000259" key="3">
    <source>
        <dbReference type="Pfam" id="PF10415"/>
    </source>
</evidence>
<evidence type="ECO:0000259" key="2">
    <source>
        <dbReference type="Pfam" id="PF00206"/>
    </source>
</evidence>
<dbReference type="FunFam" id="1.20.200.10:FF:000001">
    <property type="entry name" value="Fumarate hydratase, mitochondrial"/>
    <property type="match status" value="1"/>
</dbReference>
<dbReference type="InterPro" id="IPR020557">
    <property type="entry name" value="Fumarate_lyase_CS"/>
</dbReference>
<dbReference type="PANTHER" id="PTHR42696">
    <property type="entry name" value="ASPARTATE AMMONIA-LYASE"/>
    <property type="match status" value="1"/>
</dbReference>
<gene>
    <name evidence="4" type="primary">aspA</name>
    <name evidence="5" type="ORF">BTBSAS_20173</name>
    <name evidence="4" type="ORF">CNY62_00755</name>
</gene>
<protein>
    <submittedName>
        <fullName evidence="4">Aspartate ammonia-lyase</fullName>
        <ecNumber evidence="4 5">4.3.1.1</ecNumber>
    </submittedName>
    <submittedName>
        <fullName evidence="5">L-aspartase (Aspartate ammonia lyase)</fullName>
    </submittedName>
</protein>
<feature type="domain" description="Fumarase C C-terminal" evidence="3">
    <location>
        <begin position="407"/>
        <end position="444"/>
    </location>
</feature>
<dbReference type="NCBIfam" id="NF008909">
    <property type="entry name" value="PRK12273.1"/>
    <property type="match status" value="1"/>
</dbReference>
<dbReference type="GO" id="GO:0008797">
    <property type="term" value="F:aspartate ammonia-lyase activity"/>
    <property type="evidence" value="ECO:0007669"/>
    <property type="project" value="UniProtKB-EC"/>
</dbReference>
<proteinExistence type="predicted"/>
<dbReference type="SUPFAM" id="SSF48557">
    <property type="entry name" value="L-aspartase-like"/>
    <property type="match status" value="1"/>
</dbReference>
<dbReference type="Gene3D" id="1.10.40.30">
    <property type="entry name" value="Fumarase/aspartase (C-terminal domain)"/>
    <property type="match status" value="1"/>
</dbReference>
<accession>A0A1D2L6B0</accession>
<dbReference type="Proteomes" id="UP000270190">
    <property type="component" value="Unassembled WGS sequence"/>
</dbReference>
<evidence type="ECO:0000313" key="5">
    <source>
        <dbReference type="EMBL" id="SPP28303.1"/>
    </source>
</evidence>
<dbReference type="AlphaFoldDB" id="A0A1D2L6B0"/>
<reference evidence="7" key="3">
    <citation type="submission" date="2018-04" db="EMBL/GenBank/DDBJ databases">
        <authorList>
            <person name="Illikoud N."/>
        </authorList>
    </citation>
    <scope>NUCLEOTIDE SEQUENCE [LARGE SCALE GENOMIC DNA]</scope>
</reference>